<dbReference type="InterPro" id="IPR011041">
    <property type="entry name" value="Quinoprot_gluc/sorb_DH_b-prop"/>
</dbReference>
<name>A0ABT8RA92_9BACT</name>
<dbReference type="InterPro" id="IPR011989">
    <property type="entry name" value="ARM-like"/>
</dbReference>
<evidence type="ECO:0000256" key="4">
    <source>
        <dbReference type="PROSITE-ProRule" id="PRU00433"/>
    </source>
</evidence>
<evidence type="ECO:0000313" key="8">
    <source>
        <dbReference type="Proteomes" id="UP001168528"/>
    </source>
</evidence>
<dbReference type="Gene3D" id="2.120.10.30">
    <property type="entry name" value="TolB, C-terminal domain"/>
    <property type="match status" value="1"/>
</dbReference>
<dbReference type="PANTHER" id="PTHR33546:SF1">
    <property type="entry name" value="LARGE, MULTIFUNCTIONAL SECRETED PROTEIN"/>
    <property type="match status" value="1"/>
</dbReference>
<reference evidence="7" key="1">
    <citation type="submission" date="2023-07" db="EMBL/GenBank/DDBJ databases">
        <title>The genome sequence of Rhodocytophaga aerolata KACC 12507.</title>
        <authorList>
            <person name="Zhang X."/>
        </authorList>
    </citation>
    <scope>NUCLEOTIDE SEQUENCE</scope>
    <source>
        <strain evidence="7">KACC 12507</strain>
    </source>
</reference>
<accession>A0ABT8RA92</accession>
<dbReference type="InterPro" id="IPR009056">
    <property type="entry name" value="Cyt_c-like_dom"/>
</dbReference>
<dbReference type="Gene3D" id="1.10.760.10">
    <property type="entry name" value="Cytochrome c-like domain"/>
    <property type="match status" value="1"/>
</dbReference>
<dbReference type="RefSeq" id="WP_302039781.1">
    <property type="nucleotide sequence ID" value="NZ_JAUKPO010000015.1"/>
</dbReference>
<comment type="caution">
    <text evidence="7">The sequence shown here is derived from an EMBL/GenBank/DDBJ whole genome shotgun (WGS) entry which is preliminary data.</text>
</comment>
<evidence type="ECO:0000256" key="5">
    <source>
        <dbReference type="SAM" id="MobiDB-lite"/>
    </source>
</evidence>
<proteinExistence type="predicted"/>
<keyword evidence="1 4" id="KW-0349">Heme</keyword>
<dbReference type="PROSITE" id="PS51007">
    <property type="entry name" value="CYTC"/>
    <property type="match status" value="1"/>
</dbReference>
<organism evidence="7 8">
    <name type="scientific">Rhodocytophaga aerolata</name>
    <dbReference type="NCBI Taxonomy" id="455078"/>
    <lineage>
        <taxon>Bacteria</taxon>
        <taxon>Pseudomonadati</taxon>
        <taxon>Bacteroidota</taxon>
        <taxon>Cytophagia</taxon>
        <taxon>Cytophagales</taxon>
        <taxon>Rhodocytophagaceae</taxon>
        <taxon>Rhodocytophaga</taxon>
    </lineage>
</organism>
<sequence length="862" mass="95436">MWKHVYSSCLIIACLAGLWSCTPKPATTPSDVGQVSARADEGPSPARTPAEELASFQLQPGLKIQLAASEPMVQDPVVITFDEDGRLWVVEMRGFMNTIDAAGENEPTGRISVLEDTNGDGQMDKSTIYLDSLIMPRALALVPGGALVAENQALWLTQDKNGDLKADTKTLIDKEYAGSALPEHSGNGLWRGLDNWYYNAKSRLRYRFINGEWQRDSTEFRGQWGISHDDKGRLIYNYNWSQLHADLVPPTYFSRNKNHTSTTGIDHGLTTDRRIYPIRPNPAVNRGYIPGTLDEEGKLLEFTAACSPLFYRGTSLSKEFYGNVFVCEPSGNLIKRNVVKENGLLLSAYDPTPGKEFLASTDERFRPVHMASGPDGALYVADMYRGLVQHGAYITPYLKEQTLLRNLVLPVHRGRIWRIVPQEWKPTKPEKLSSLSSTGLISKLGHSDGWYRDMAQRLLVERKDSSIRKTLIDFALAGKDDLGGLHALWTLEGMNMSDPDLLLTLLSDQNTLAWTAALRLLEPLAKEDQQVRVKLEETLLKAYPQAPIEHILQIALSAPVLSEKTAHAVLAGIITKHDTSALIRDAVMSSLYNQEYTFLQHLWQSPAWQTAQPSKEIFLEMLATAIIRKRDAAELTQLLALLNTNKGTLGWKEKAIVTGLSIGGSNSKLEPIKLTTAPGLLTRSDHGLDPSRLSALKDLFVWPGHESAKSHQAQKNPLTAEDQKLFALGRQQYLTTCAGCHGTDGAGLNRFAPPLANSQWVTGDEKRLALIVLHGMEGPVEVNGKIYTTPDILPVMPAHTTMDDGAITAILTYIRNEWGNEAGPVSRRTVGTTRNTSQGRVMPWTATELDKYIQVTKETTGK</sequence>
<evidence type="ECO:0000256" key="2">
    <source>
        <dbReference type="ARBA" id="ARBA00022723"/>
    </source>
</evidence>
<dbReference type="SUPFAM" id="SSF50952">
    <property type="entry name" value="Soluble quinoprotein glucose dehydrogenase"/>
    <property type="match status" value="1"/>
</dbReference>
<keyword evidence="3 4" id="KW-0408">Iron</keyword>
<feature type="region of interest" description="Disordered" evidence="5">
    <location>
        <begin position="26"/>
        <end position="48"/>
    </location>
</feature>
<dbReference type="Proteomes" id="UP001168528">
    <property type="component" value="Unassembled WGS sequence"/>
</dbReference>
<keyword evidence="2 4" id="KW-0479">Metal-binding</keyword>
<dbReference type="Pfam" id="PF23500">
    <property type="entry name" value="DUF7133"/>
    <property type="match status" value="1"/>
</dbReference>
<evidence type="ECO:0000256" key="1">
    <source>
        <dbReference type="ARBA" id="ARBA00022617"/>
    </source>
</evidence>
<dbReference type="EMBL" id="JAUKPO010000015">
    <property type="protein sequence ID" value="MDO1448980.1"/>
    <property type="molecule type" value="Genomic_DNA"/>
</dbReference>
<protein>
    <submittedName>
        <fullName evidence="7">C-type cytochrome</fullName>
    </submittedName>
</protein>
<evidence type="ECO:0000256" key="3">
    <source>
        <dbReference type="ARBA" id="ARBA00023004"/>
    </source>
</evidence>
<gene>
    <name evidence="7" type="ORF">Q0590_22065</name>
</gene>
<feature type="domain" description="Cytochrome c" evidence="6">
    <location>
        <begin position="717"/>
        <end position="818"/>
    </location>
</feature>
<evidence type="ECO:0000313" key="7">
    <source>
        <dbReference type="EMBL" id="MDO1448980.1"/>
    </source>
</evidence>
<dbReference type="SUPFAM" id="SSF46626">
    <property type="entry name" value="Cytochrome c"/>
    <property type="match status" value="1"/>
</dbReference>
<dbReference type="InterPro" id="IPR036909">
    <property type="entry name" value="Cyt_c-like_dom_sf"/>
</dbReference>
<dbReference type="PANTHER" id="PTHR33546">
    <property type="entry name" value="LARGE, MULTIFUNCTIONAL SECRETED PROTEIN-RELATED"/>
    <property type="match status" value="1"/>
</dbReference>
<dbReference type="Gene3D" id="1.25.10.10">
    <property type="entry name" value="Leucine-rich Repeat Variant"/>
    <property type="match status" value="1"/>
</dbReference>
<dbReference type="Pfam" id="PF00034">
    <property type="entry name" value="Cytochrom_C"/>
    <property type="match status" value="1"/>
</dbReference>
<dbReference type="InterPro" id="IPR011042">
    <property type="entry name" value="6-blade_b-propeller_TolB-like"/>
</dbReference>
<evidence type="ECO:0000259" key="6">
    <source>
        <dbReference type="PROSITE" id="PS51007"/>
    </source>
</evidence>
<keyword evidence="8" id="KW-1185">Reference proteome</keyword>
<dbReference type="InterPro" id="IPR055557">
    <property type="entry name" value="DUF7133"/>
</dbReference>